<keyword evidence="1" id="KW-0812">Transmembrane</keyword>
<evidence type="ECO:0000313" key="3">
    <source>
        <dbReference type="EMBL" id="VFK67466.1"/>
    </source>
</evidence>
<dbReference type="AlphaFoldDB" id="A0A451AN46"/>
<feature type="transmembrane region" description="Helical" evidence="1">
    <location>
        <begin position="110"/>
        <end position="132"/>
    </location>
</feature>
<reference evidence="3" key="1">
    <citation type="submission" date="2019-02" db="EMBL/GenBank/DDBJ databases">
        <authorList>
            <person name="Gruber-Vodicka R. H."/>
            <person name="Seah K. B. B."/>
        </authorList>
    </citation>
    <scope>NUCLEOTIDE SEQUENCE</scope>
    <source>
        <strain evidence="3">BECK_BY2</strain>
        <strain evidence="2">BECK_BY3</strain>
    </source>
</reference>
<accession>A0A451AN46</accession>
<keyword evidence="1" id="KW-1133">Transmembrane helix</keyword>
<dbReference type="EMBL" id="CAADFV010000148">
    <property type="protein sequence ID" value="VFK67466.1"/>
    <property type="molecule type" value="Genomic_DNA"/>
</dbReference>
<protein>
    <submittedName>
        <fullName evidence="3">Uncharacterized protein</fullName>
    </submittedName>
</protein>
<keyword evidence="1" id="KW-0472">Membrane</keyword>
<gene>
    <name evidence="3" type="ORF">BECKTUN1418E_GA0071001_11487</name>
    <name evidence="2" type="ORF">BECKTUN1418F_GA0071002_11527</name>
</gene>
<name>A0A451AN46_9GAMM</name>
<evidence type="ECO:0000313" key="2">
    <source>
        <dbReference type="EMBL" id="VFK58741.1"/>
    </source>
</evidence>
<organism evidence="3">
    <name type="scientific">Candidatus Kentrum sp. TUN</name>
    <dbReference type="NCBI Taxonomy" id="2126343"/>
    <lineage>
        <taxon>Bacteria</taxon>
        <taxon>Pseudomonadati</taxon>
        <taxon>Pseudomonadota</taxon>
        <taxon>Gammaproteobacteria</taxon>
        <taxon>Candidatus Kentrum</taxon>
    </lineage>
</organism>
<evidence type="ECO:0000256" key="1">
    <source>
        <dbReference type="SAM" id="Phobius"/>
    </source>
</evidence>
<proteinExistence type="predicted"/>
<dbReference type="EMBL" id="CAADFY010000152">
    <property type="protein sequence ID" value="VFK58741.1"/>
    <property type="molecule type" value="Genomic_DNA"/>
</dbReference>
<sequence>MMSAAQYKCVELLTRLEIILLYESDHASFPARSRNPYRSQITRSQLLSQYQRIAPIGLDIIAGFTRGFRRRYHLTLFSRFHKLMVKHISARTSFITPQLSRLNSRLFLNVLRYTFLWLAFSMWLRVLNIVIFT</sequence>